<organism evidence="2 3">
    <name type="scientific">Rubroshorea leprosula</name>
    <dbReference type="NCBI Taxonomy" id="152421"/>
    <lineage>
        <taxon>Eukaryota</taxon>
        <taxon>Viridiplantae</taxon>
        <taxon>Streptophyta</taxon>
        <taxon>Embryophyta</taxon>
        <taxon>Tracheophyta</taxon>
        <taxon>Spermatophyta</taxon>
        <taxon>Magnoliopsida</taxon>
        <taxon>eudicotyledons</taxon>
        <taxon>Gunneridae</taxon>
        <taxon>Pentapetalae</taxon>
        <taxon>rosids</taxon>
        <taxon>malvids</taxon>
        <taxon>Malvales</taxon>
        <taxon>Dipterocarpaceae</taxon>
        <taxon>Rubroshorea</taxon>
    </lineage>
</organism>
<evidence type="ECO:0000313" key="3">
    <source>
        <dbReference type="Proteomes" id="UP001054252"/>
    </source>
</evidence>
<dbReference type="EMBL" id="BPVZ01000058">
    <property type="protein sequence ID" value="GKV21667.1"/>
    <property type="molecule type" value="Genomic_DNA"/>
</dbReference>
<gene>
    <name evidence="2" type="ORF">SLEP1_g31624</name>
</gene>
<name>A0AAV5KAM9_9ROSI</name>
<protein>
    <recommendedName>
        <fullName evidence="1">DUF4218 domain-containing protein</fullName>
    </recommendedName>
</protein>
<feature type="domain" description="DUF4218" evidence="1">
    <location>
        <begin position="21"/>
        <end position="104"/>
    </location>
</feature>
<proteinExistence type="predicted"/>
<keyword evidence="3" id="KW-1185">Reference proteome</keyword>
<reference evidence="2 3" key="1">
    <citation type="journal article" date="2021" name="Commun. Biol.">
        <title>The genome of Shorea leprosula (Dipterocarpaceae) highlights the ecological relevance of drought in aseasonal tropical rainforests.</title>
        <authorList>
            <person name="Ng K.K.S."/>
            <person name="Kobayashi M.J."/>
            <person name="Fawcett J.A."/>
            <person name="Hatakeyama M."/>
            <person name="Paape T."/>
            <person name="Ng C.H."/>
            <person name="Ang C.C."/>
            <person name="Tnah L.H."/>
            <person name="Lee C.T."/>
            <person name="Nishiyama T."/>
            <person name="Sese J."/>
            <person name="O'Brien M.J."/>
            <person name="Copetti D."/>
            <person name="Mohd Noor M.I."/>
            <person name="Ong R.C."/>
            <person name="Putra M."/>
            <person name="Sireger I.Z."/>
            <person name="Indrioko S."/>
            <person name="Kosugi Y."/>
            <person name="Izuno A."/>
            <person name="Isagi Y."/>
            <person name="Lee S.L."/>
            <person name="Shimizu K.K."/>
        </authorList>
    </citation>
    <scope>NUCLEOTIDE SEQUENCE [LARGE SCALE GENOMIC DNA]</scope>
    <source>
        <strain evidence="2">214</strain>
    </source>
</reference>
<dbReference type="PANTHER" id="PTHR48258">
    <property type="entry name" value="DUF4218 DOMAIN-CONTAINING PROTEIN-RELATED"/>
    <property type="match status" value="1"/>
</dbReference>
<dbReference type="Pfam" id="PF13960">
    <property type="entry name" value="DUF4218"/>
    <property type="match status" value="1"/>
</dbReference>
<comment type="caution">
    <text evidence="2">The sequence shown here is derived from an EMBL/GenBank/DDBJ whole genome shotgun (WGS) entry which is preliminary data.</text>
</comment>
<accession>A0AAV5KAM9</accession>
<sequence>MRKRQSHQWGESSNAAPFVMEEPDMEIWHVKIVETIYQLERIFPLFLYSIEHLVIHLPYKAKMYAWIEEFNENKAHPKGSICGNYTMSEISYFILLYFEGELETR</sequence>
<dbReference type="PANTHER" id="PTHR48258:SF3">
    <property type="entry name" value="FK506-BINDING PROTEIN 4-LIKE ISOFORM X1"/>
    <property type="match status" value="1"/>
</dbReference>
<evidence type="ECO:0000313" key="2">
    <source>
        <dbReference type="EMBL" id="GKV21667.1"/>
    </source>
</evidence>
<evidence type="ECO:0000259" key="1">
    <source>
        <dbReference type="Pfam" id="PF13960"/>
    </source>
</evidence>
<dbReference type="InterPro" id="IPR025452">
    <property type="entry name" value="DUF4218"/>
</dbReference>
<dbReference type="AlphaFoldDB" id="A0AAV5KAM9"/>
<dbReference type="Proteomes" id="UP001054252">
    <property type="component" value="Unassembled WGS sequence"/>
</dbReference>